<protein>
    <submittedName>
        <fullName evidence="1">ORF62b</fullName>
    </submittedName>
</protein>
<keyword evidence="1" id="KW-0934">Plastid</keyword>
<dbReference type="GeneID" id="1450740"/>
<keyword evidence="1" id="KW-0150">Chloroplast</keyword>
<sequence>MLSQNENFIILCYAMKKKYNFCFDLFGHFYPSSKGQNRKSVSRLMGLFRSVERFGVIRFQDQ</sequence>
<accession>Q85X14</accession>
<evidence type="ECO:0000313" key="1">
    <source>
        <dbReference type="EMBL" id="AAO74052.2"/>
    </source>
</evidence>
<geneLocation type="chloroplast" evidence="1"/>
<dbReference type="EMBL" id="AY228468">
    <property type="protein sequence ID" value="AAO74052.2"/>
    <property type="molecule type" value="Genomic_DNA"/>
</dbReference>
<proteinExistence type="predicted"/>
<organism evidence="1">
    <name type="scientific">Pinus koraiensis</name>
    <name type="common">Korean pine</name>
    <dbReference type="NCBI Taxonomy" id="88728"/>
    <lineage>
        <taxon>Eukaryota</taxon>
        <taxon>Viridiplantae</taxon>
        <taxon>Streptophyta</taxon>
        <taxon>Embryophyta</taxon>
        <taxon>Tracheophyta</taxon>
        <taxon>Spermatophyta</taxon>
        <taxon>Pinopsida</taxon>
        <taxon>Pinidae</taxon>
        <taxon>Conifers I</taxon>
        <taxon>Pinales</taxon>
        <taxon>Pinaceae</taxon>
        <taxon>Pinus</taxon>
        <taxon>Pinus subgen. Strobus</taxon>
    </lineage>
</organism>
<name>Q85X14_PINKO</name>
<reference evidence="1" key="1">
    <citation type="submission" date="2007-04" db="EMBL/GenBank/DDBJ databases">
        <authorList>
            <person name="Noh E.W."/>
            <person name="Lee J.S."/>
            <person name="Choi Y.I."/>
            <person name="Han M.S."/>
            <person name="Yi Y.S."/>
            <person name="Han S.U."/>
        </authorList>
    </citation>
    <scope>NUCLEOTIDE SEQUENCE</scope>
</reference>
<dbReference type="RefSeq" id="NP_817204.2">
    <property type="nucleotide sequence ID" value="NC_004677.2"/>
</dbReference>
<dbReference type="AlphaFoldDB" id="Q85X14"/>